<keyword evidence="5 6" id="KW-0975">Bacterial flagellum</keyword>
<comment type="function">
    <text evidence="1 6">Assembles around the rod to form the L-ring and probably protects the motor/basal body from shearing forces during rotation.</text>
</comment>
<evidence type="ECO:0000256" key="2">
    <source>
        <dbReference type="ARBA" id="ARBA00004117"/>
    </source>
</evidence>
<keyword evidence="7" id="KW-0966">Cell projection</keyword>
<sequence length="376" mass="38365" precursor="true">MVAVLKTLRILLLLLPVLAVTQVGSGNAFAETVRDLASISGVRSNQLVGYGLVVGLNGTGDQTSQTPFTIQSIENMLTRFGVNIPNNVNPQLKNVAAVMVTASLPPFASQGQHIDVTVSSIGNAKSLRGGVLLMTPLRAANGQVYALAQGNLVVAGYQASGAGGTTTQVNTPTVGLIPSGATVERSVSTPFDQGNTLTLNLNTPSFTTATRVAQAINKAAGPGTAEPKNAASIQVSVPKNPGKRVAFVSFIQNLNITPEPPPAQVIVDARTGTVIIGAGVTVLPAAVAHGNLTVTIKQSAKVSQPKPLSSGRTVVTPKSSVSAKQAKAHAFVFKAGTSLNSIVSAINAVGATPDDLIAILEALKKAGALRAKLVVI</sequence>
<dbReference type="KEGG" id="afy:BW247_07690"/>
<evidence type="ECO:0000256" key="6">
    <source>
        <dbReference type="HAMAP-Rule" id="MF_00416"/>
    </source>
</evidence>
<comment type="subunit">
    <text evidence="6">The basal body constitutes a major portion of the flagellar organelle and consists of four rings (L,P,S, and M) mounted on a central rod.</text>
</comment>
<evidence type="ECO:0000256" key="5">
    <source>
        <dbReference type="ARBA" id="ARBA00023143"/>
    </source>
</evidence>
<keyword evidence="4 6" id="KW-0732">Signal</keyword>
<organism evidence="7 8">
    <name type="scientific">Acidihalobacter ferrooxydans</name>
    <dbReference type="NCBI Taxonomy" id="1765967"/>
    <lineage>
        <taxon>Bacteria</taxon>
        <taxon>Pseudomonadati</taxon>
        <taxon>Pseudomonadota</taxon>
        <taxon>Gammaproteobacteria</taxon>
        <taxon>Chromatiales</taxon>
        <taxon>Ectothiorhodospiraceae</taxon>
        <taxon>Acidihalobacter</taxon>
    </lineage>
</organism>
<evidence type="ECO:0000313" key="8">
    <source>
        <dbReference type="Proteomes" id="UP000243807"/>
    </source>
</evidence>
<comment type="subcellular location">
    <subcellularLocation>
        <location evidence="2 6">Bacterial flagellum basal body</location>
    </subcellularLocation>
</comment>
<reference evidence="7 8" key="1">
    <citation type="submission" date="2017-01" db="EMBL/GenBank/DDBJ databases">
        <title>Draft sequence of Acidihalobacter ferrooxidans strain DSM 14175 (strain V8).</title>
        <authorList>
            <person name="Khaleque H.N."/>
            <person name="Ramsay J.P."/>
            <person name="Murphy R.J.T."/>
            <person name="Kaksonen A.H."/>
            <person name="Boxall N.J."/>
            <person name="Watkin E.L.J."/>
        </authorList>
    </citation>
    <scope>NUCLEOTIDE SEQUENCE [LARGE SCALE GENOMIC DNA]</scope>
    <source>
        <strain evidence="7 8">V8</strain>
    </source>
</reference>
<proteinExistence type="inferred from homology"/>
<dbReference type="EMBL" id="CP019434">
    <property type="protein sequence ID" value="APZ42990.1"/>
    <property type="molecule type" value="Genomic_DNA"/>
</dbReference>
<keyword evidence="8" id="KW-1185">Reference proteome</keyword>
<dbReference type="GO" id="GO:0005198">
    <property type="term" value="F:structural molecule activity"/>
    <property type="evidence" value="ECO:0007669"/>
    <property type="project" value="InterPro"/>
</dbReference>
<dbReference type="PANTHER" id="PTHR30381">
    <property type="entry name" value="FLAGELLAR P-RING PERIPLASMIC PROTEIN FLGI"/>
    <property type="match status" value="1"/>
</dbReference>
<feature type="signal peptide" evidence="6">
    <location>
        <begin position="1"/>
        <end position="30"/>
    </location>
</feature>
<dbReference type="GO" id="GO:0009428">
    <property type="term" value="C:bacterial-type flagellum basal body, distal rod, P ring"/>
    <property type="evidence" value="ECO:0007669"/>
    <property type="project" value="InterPro"/>
</dbReference>
<evidence type="ECO:0000256" key="4">
    <source>
        <dbReference type="ARBA" id="ARBA00022729"/>
    </source>
</evidence>
<evidence type="ECO:0000256" key="3">
    <source>
        <dbReference type="ARBA" id="ARBA00008994"/>
    </source>
</evidence>
<comment type="similarity">
    <text evidence="3 6">Belongs to the FlgI family.</text>
</comment>
<dbReference type="RefSeq" id="WP_076836638.1">
    <property type="nucleotide sequence ID" value="NZ_CP019434.1"/>
</dbReference>
<accession>A0A1P8UGR0</accession>
<evidence type="ECO:0000313" key="7">
    <source>
        <dbReference type="EMBL" id="APZ42990.1"/>
    </source>
</evidence>
<dbReference type="OrthoDB" id="9786431at2"/>
<dbReference type="HAMAP" id="MF_00416">
    <property type="entry name" value="FlgI"/>
    <property type="match status" value="1"/>
</dbReference>
<keyword evidence="7" id="KW-0282">Flagellum</keyword>
<name>A0A1P8UGR0_9GAMM</name>
<dbReference type="Proteomes" id="UP000243807">
    <property type="component" value="Chromosome"/>
</dbReference>
<gene>
    <name evidence="6" type="primary">flgI</name>
    <name evidence="7" type="ORF">BW247_07690</name>
</gene>
<evidence type="ECO:0000256" key="1">
    <source>
        <dbReference type="ARBA" id="ARBA00002591"/>
    </source>
</evidence>
<dbReference type="NCBIfam" id="NF003676">
    <property type="entry name" value="PRK05303.1"/>
    <property type="match status" value="1"/>
</dbReference>
<keyword evidence="7" id="KW-0969">Cilium</keyword>
<dbReference type="Pfam" id="PF02119">
    <property type="entry name" value="FlgI"/>
    <property type="match status" value="1"/>
</dbReference>
<dbReference type="AlphaFoldDB" id="A0A1P8UGR0"/>
<dbReference type="InterPro" id="IPR001782">
    <property type="entry name" value="Flag_FlgI"/>
</dbReference>
<dbReference type="PANTHER" id="PTHR30381:SF0">
    <property type="entry name" value="FLAGELLAR P-RING PROTEIN"/>
    <property type="match status" value="1"/>
</dbReference>
<dbReference type="GO" id="GO:0071973">
    <property type="term" value="P:bacterial-type flagellum-dependent cell motility"/>
    <property type="evidence" value="ECO:0007669"/>
    <property type="project" value="InterPro"/>
</dbReference>
<dbReference type="GO" id="GO:0030288">
    <property type="term" value="C:outer membrane-bounded periplasmic space"/>
    <property type="evidence" value="ECO:0007669"/>
    <property type="project" value="InterPro"/>
</dbReference>
<feature type="chain" id="PRO_5013409556" description="Flagellar P-ring protein" evidence="6">
    <location>
        <begin position="31"/>
        <end position="376"/>
    </location>
</feature>
<dbReference type="PRINTS" id="PR01010">
    <property type="entry name" value="FLGPRINGFLGI"/>
</dbReference>
<protein>
    <recommendedName>
        <fullName evidence="6">Flagellar P-ring protein</fullName>
    </recommendedName>
    <alternativeName>
        <fullName evidence="6">Basal body P-ring protein</fullName>
    </alternativeName>
</protein>
<dbReference type="STRING" id="1765967.BW247_07690"/>